<protein>
    <submittedName>
        <fullName evidence="4">Aldo/keto reductase family protein</fullName>
    </submittedName>
</protein>
<dbReference type="Gene3D" id="3.20.20.100">
    <property type="entry name" value="NADP-dependent oxidoreductase domain"/>
    <property type="match status" value="1"/>
</dbReference>
<dbReference type="Pfam" id="PF00248">
    <property type="entry name" value="Aldo_ket_red"/>
    <property type="match status" value="1"/>
</dbReference>
<dbReference type="InterPro" id="IPR036812">
    <property type="entry name" value="NAD(P)_OxRdtase_dom_sf"/>
</dbReference>
<reference evidence="4 5" key="1">
    <citation type="submission" date="2016-11" db="EMBL/GenBank/DDBJ databases">
        <authorList>
            <person name="Jaros S."/>
            <person name="Januszkiewicz K."/>
            <person name="Wedrychowicz H."/>
        </authorList>
    </citation>
    <scope>NUCLEOTIDE SEQUENCE [LARGE SCALE GENOMIC DNA]</scope>
    <source>
        <strain evidence="4 5">DSM 43832</strain>
    </source>
</reference>
<dbReference type="InterPro" id="IPR050523">
    <property type="entry name" value="AKR_Detox_Biosynth"/>
</dbReference>
<dbReference type="GO" id="GO:0016491">
    <property type="term" value="F:oxidoreductase activity"/>
    <property type="evidence" value="ECO:0007669"/>
    <property type="project" value="UniProtKB-KW"/>
</dbReference>
<dbReference type="AlphaFoldDB" id="A0A1M6T4V3"/>
<accession>A0A1M6T4V3</accession>
<evidence type="ECO:0000256" key="2">
    <source>
        <dbReference type="SAM" id="MobiDB-lite"/>
    </source>
</evidence>
<dbReference type="InterPro" id="IPR023210">
    <property type="entry name" value="NADP_OxRdtase_dom"/>
</dbReference>
<evidence type="ECO:0000313" key="4">
    <source>
        <dbReference type="EMBL" id="SHK51977.1"/>
    </source>
</evidence>
<organism evidence="4 5">
    <name type="scientific">Pseudonocardia thermophila</name>
    <dbReference type="NCBI Taxonomy" id="1848"/>
    <lineage>
        <taxon>Bacteria</taxon>
        <taxon>Bacillati</taxon>
        <taxon>Actinomycetota</taxon>
        <taxon>Actinomycetes</taxon>
        <taxon>Pseudonocardiales</taxon>
        <taxon>Pseudonocardiaceae</taxon>
        <taxon>Pseudonocardia</taxon>
    </lineage>
</organism>
<keyword evidence="5" id="KW-1185">Reference proteome</keyword>
<feature type="region of interest" description="Disordered" evidence="2">
    <location>
        <begin position="136"/>
        <end position="201"/>
    </location>
</feature>
<evidence type="ECO:0000313" key="5">
    <source>
        <dbReference type="Proteomes" id="UP000184363"/>
    </source>
</evidence>
<dbReference type="STRING" id="1848.SAMN05443637_107154"/>
<dbReference type="Proteomes" id="UP000184363">
    <property type="component" value="Unassembled WGS sequence"/>
</dbReference>
<name>A0A1M6T4V3_PSETH</name>
<dbReference type="SUPFAM" id="SSF51430">
    <property type="entry name" value="NAD(P)-linked oxidoreductase"/>
    <property type="match status" value="1"/>
</dbReference>
<dbReference type="PANTHER" id="PTHR43364">
    <property type="entry name" value="NADH-SPECIFIC METHYLGLYOXAL REDUCTASE-RELATED"/>
    <property type="match status" value="1"/>
</dbReference>
<evidence type="ECO:0000259" key="3">
    <source>
        <dbReference type="Pfam" id="PF00248"/>
    </source>
</evidence>
<evidence type="ECO:0000256" key="1">
    <source>
        <dbReference type="ARBA" id="ARBA00023002"/>
    </source>
</evidence>
<feature type="compositionally biased region" description="Basic residues" evidence="2">
    <location>
        <begin position="165"/>
        <end position="176"/>
    </location>
</feature>
<dbReference type="GO" id="GO:0005829">
    <property type="term" value="C:cytosol"/>
    <property type="evidence" value="ECO:0007669"/>
    <property type="project" value="TreeGrafter"/>
</dbReference>
<proteinExistence type="predicted"/>
<sequence length="201" mass="21844">MTFLDTADVHGDGRSEVLIGRFLRERGTAGLTVATKTGRRAEQVPENYSRANFRAWNDRSRAELGVDTLDLVQLHCPPTPVYDRDEVYDALDELVAEQRITAYGVSVETAAEALTAITRPGGGERADHPERVPAEAAGAGAAGRGRGGRGDHRAGPSRVRPALRPLHRGHRVRPRRPPQLQPARRAFDVGETLAGCRSRSA</sequence>
<feature type="domain" description="NADP-dependent oxidoreductase" evidence="3">
    <location>
        <begin position="1"/>
        <end position="113"/>
    </location>
</feature>
<dbReference type="PANTHER" id="PTHR43364:SF4">
    <property type="entry name" value="NAD(P)-LINKED OXIDOREDUCTASE SUPERFAMILY PROTEIN"/>
    <property type="match status" value="1"/>
</dbReference>
<dbReference type="EMBL" id="FRAP01000007">
    <property type="protein sequence ID" value="SHK51977.1"/>
    <property type="molecule type" value="Genomic_DNA"/>
</dbReference>
<keyword evidence="1" id="KW-0560">Oxidoreductase</keyword>
<gene>
    <name evidence="4" type="ORF">SAMN05443637_107154</name>
</gene>